<evidence type="ECO:0000313" key="3">
    <source>
        <dbReference type="EMBL" id="PKI71047.1"/>
    </source>
</evidence>
<keyword evidence="5" id="KW-1185">Reference proteome</keyword>
<dbReference type="Proteomes" id="UP000233551">
    <property type="component" value="Unassembled WGS sequence"/>
</dbReference>
<dbReference type="PANTHER" id="PTHR35461:SF1">
    <property type="entry name" value="LOW PROTEIN: ATP-DEPENDENT RNA HELICASE-LIKE PROTEIN"/>
    <property type="match status" value="1"/>
</dbReference>
<comment type="caution">
    <text evidence="2">The sequence shown here is derived from an EMBL/GenBank/DDBJ whole genome shotgun (WGS) entry which is preliminary data.</text>
</comment>
<dbReference type="AlphaFoldDB" id="A0A218WVE8"/>
<evidence type="ECO:0000256" key="1">
    <source>
        <dbReference type="SAM" id="MobiDB-lite"/>
    </source>
</evidence>
<reference evidence="3 5" key="3">
    <citation type="submission" date="2017-11" db="EMBL/GenBank/DDBJ databases">
        <title>De-novo sequencing of pomegranate (Punica granatum L.) genome.</title>
        <authorList>
            <person name="Akparov Z."/>
            <person name="Amiraslanov A."/>
            <person name="Hajiyeva S."/>
            <person name="Abbasov M."/>
            <person name="Kaur K."/>
            <person name="Hamwieh A."/>
            <person name="Solovyev V."/>
            <person name="Salamov A."/>
            <person name="Braich B."/>
            <person name="Kosarev P."/>
            <person name="Mahmoud A."/>
            <person name="Hajiyev E."/>
            <person name="Babayeva S."/>
            <person name="Izzatullayeva V."/>
            <person name="Mammadov A."/>
            <person name="Mammadov A."/>
            <person name="Sharifova S."/>
            <person name="Ojaghi J."/>
            <person name="Eynullazada K."/>
            <person name="Bayramov B."/>
            <person name="Abdulazimova A."/>
            <person name="Shahmuradov I."/>
        </authorList>
    </citation>
    <scope>NUCLEOTIDE SEQUENCE [LARGE SCALE GENOMIC DNA]</scope>
    <source>
        <strain evidence="3">AG2017</strain>
        <strain evidence="5">cv. AG2017</strain>
        <tissue evidence="3">Leaf</tissue>
    </source>
</reference>
<dbReference type="Proteomes" id="UP000197138">
    <property type="component" value="Unassembled WGS sequence"/>
</dbReference>
<evidence type="ECO:0000313" key="5">
    <source>
        <dbReference type="Proteomes" id="UP000233551"/>
    </source>
</evidence>
<dbReference type="OrthoDB" id="1928787at2759"/>
<dbReference type="STRING" id="22663.A0A218WVE8"/>
<dbReference type="PANTHER" id="PTHR35461">
    <property type="entry name" value="BNAANNG14610D PROTEIN"/>
    <property type="match status" value="1"/>
</dbReference>
<evidence type="ECO:0008006" key="6">
    <source>
        <dbReference type="Google" id="ProtNLM"/>
    </source>
</evidence>
<name>A0A218WVE8_PUNGR</name>
<dbReference type="EMBL" id="PGOL01000410">
    <property type="protein sequence ID" value="PKI71047.1"/>
    <property type="molecule type" value="Genomic_DNA"/>
</dbReference>
<evidence type="ECO:0000313" key="4">
    <source>
        <dbReference type="Proteomes" id="UP000197138"/>
    </source>
</evidence>
<sequence>MQLRDSLQKKGKKFFNKTLHSLKHCLLFDGFRKLPRPSYLHPFSCASWREQGVKGDSRTEDSYPGFPGKRAGTEEAKEVEEEDEEAGGSISIGKKVSTVPKEEEGEQLEKVKVGNSCHSTSFRGGGEEGGFALSKKMKELGMVELRDMEHVLDVEEALHYYSRLTSPVYVGIVDKFFLDMYSDFSRSPARQAPSLLGRNLGQRRTASRALR</sequence>
<gene>
    <name evidence="2" type="ORF">CDL15_Pgr005443</name>
    <name evidence="3" type="ORF">CRG98_008628</name>
</gene>
<organism evidence="2 4">
    <name type="scientific">Punica granatum</name>
    <name type="common">Pomegranate</name>
    <dbReference type="NCBI Taxonomy" id="22663"/>
    <lineage>
        <taxon>Eukaryota</taxon>
        <taxon>Viridiplantae</taxon>
        <taxon>Streptophyta</taxon>
        <taxon>Embryophyta</taxon>
        <taxon>Tracheophyta</taxon>
        <taxon>Spermatophyta</taxon>
        <taxon>Magnoliopsida</taxon>
        <taxon>eudicotyledons</taxon>
        <taxon>Gunneridae</taxon>
        <taxon>Pentapetalae</taxon>
        <taxon>rosids</taxon>
        <taxon>malvids</taxon>
        <taxon>Myrtales</taxon>
        <taxon>Lythraceae</taxon>
        <taxon>Punica</taxon>
    </lineage>
</organism>
<evidence type="ECO:0000313" key="2">
    <source>
        <dbReference type="EMBL" id="OWM76479.1"/>
    </source>
</evidence>
<feature type="compositionally biased region" description="Acidic residues" evidence="1">
    <location>
        <begin position="77"/>
        <end position="86"/>
    </location>
</feature>
<proteinExistence type="predicted"/>
<dbReference type="GeneID" id="116200696"/>
<accession>A0A218WVE8</accession>
<reference evidence="4" key="1">
    <citation type="journal article" date="2017" name="Plant J.">
        <title>The pomegranate (Punica granatum L.) genome and the genomics of punicalagin biosynthesis.</title>
        <authorList>
            <person name="Qin G."/>
            <person name="Xu C."/>
            <person name="Ming R."/>
            <person name="Tang H."/>
            <person name="Guyot R."/>
            <person name="Kramer E.M."/>
            <person name="Hu Y."/>
            <person name="Yi X."/>
            <person name="Qi Y."/>
            <person name="Xu X."/>
            <person name="Gao Z."/>
            <person name="Pan H."/>
            <person name="Jian J."/>
            <person name="Tian Y."/>
            <person name="Yue Z."/>
            <person name="Xu Y."/>
        </authorList>
    </citation>
    <scope>NUCLEOTIDE SEQUENCE [LARGE SCALE GENOMIC DNA]</scope>
    <source>
        <strain evidence="4">cv. Dabenzi</strain>
    </source>
</reference>
<reference evidence="2" key="2">
    <citation type="submission" date="2017-06" db="EMBL/GenBank/DDBJ databases">
        <title>The pomegranate genome and the genomics of punicalagin biosynthesis.</title>
        <authorList>
            <person name="Xu C."/>
        </authorList>
    </citation>
    <scope>NUCLEOTIDE SEQUENCE [LARGE SCALE GENOMIC DNA]</scope>
    <source>
        <tissue evidence="2">Fresh leaf</tissue>
    </source>
</reference>
<dbReference type="EMBL" id="MTKT01003181">
    <property type="protein sequence ID" value="OWM76479.1"/>
    <property type="molecule type" value="Genomic_DNA"/>
</dbReference>
<protein>
    <recommendedName>
        <fullName evidence="6">OVATE domain-containing protein</fullName>
    </recommendedName>
</protein>
<feature type="region of interest" description="Disordered" evidence="1">
    <location>
        <begin position="54"/>
        <end position="89"/>
    </location>
</feature>